<proteinExistence type="predicted"/>
<feature type="non-terminal residue" evidence="1">
    <location>
        <position position="33"/>
    </location>
</feature>
<gene>
    <name evidence="1" type="ORF">Tci_571425</name>
</gene>
<sequence length="33" mass="3584">MISSITYLASGGGDGDYWQFSNSVQPVRSLSFL</sequence>
<comment type="caution">
    <text evidence="1">The sequence shown here is derived from an EMBL/GenBank/DDBJ whole genome shotgun (WGS) entry which is preliminary data.</text>
</comment>
<protein>
    <submittedName>
        <fullName evidence="1">Uncharacterized protein</fullName>
    </submittedName>
</protein>
<evidence type="ECO:0000313" key="1">
    <source>
        <dbReference type="EMBL" id="GEZ99452.1"/>
    </source>
</evidence>
<organism evidence="1">
    <name type="scientific">Tanacetum cinerariifolium</name>
    <name type="common">Dalmatian daisy</name>
    <name type="synonym">Chrysanthemum cinerariifolium</name>
    <dbReference type="NCBI Taxonomy" id="118510"/>
    <lineage>
        <taxon>Eukaryota</taxon>
        <taxon>Viridiplantae</taxon>
        <taxon>Streptophyta</taxon>
        <taxon>Embryophyta</taxon>
        <taxon>Tracheophyta</taxon>
        <taxon>Spermatophyta</taxon>
        <taxon>Magnoliopsida</taxon>
        <taxon>eudicotyledons</taxon>
        <taxon>Gunneridae</taxon>
        <taxon>Pentapetalae</taxon>
        <taxon>asterids</taxon>
        <taxon>campanulids</taxon>
        <taxon>Asterales</taxon>
        <taxon>Asteraceae</taxon>
        <taxon>Asteroideae</taxon>
        <taxon>Anthemideae</taxon>
        <taxon>Anthemidinae</taxon>
        <taxon>Tanacetum</taxon>
    </lineage>
</organism>
<name>A0A699J013_TANCI</name>
<accession>A0A699J013</accession>
<dbReference type="EMBL" id="BKCJ010352899">
    <property type="protein sequence ID" value="GEZ99452.1"/>
    <property type="molecule type" value="Genomic_DNA"/>
</dbReference>
<reference evidence="1" key="1">
    <citation type="journal article" date="2019" name="Sci. Rep.">
        <title>Draft genome of Tanacetum cinerariifolium, the natural source of mosquito coil.</title>
        <authorList>
            <person name="Yamashiro T."/>
            <person name="Shiraishi A."/>
            <person name="Satake H."/>
            <person name="Nakayama K."/>
        </authorList>
    </citation>
    <scope>NUCLEOTIDE SEQUENCE</scope>
</reference>
<dbReference type="AlphaFoldDB" id="A0A699J013"/>